<keyword evidence="6" id="KW-0472">Membrane</keyword>
<evidence type="ECO:0000256" key="6">
    <source>
        <dbReference type="SAM" id="Phobius"/>
    </source>
</evidence>
<dbReference type="InterPro" id="IPR005881">
    <property type="entry name" value="Ser_O-AcTrfase"/>
</dbReference>
<dbReference type="InterPro" id="IPR011004">
    <property type="entry name" value="Trimer_LpxA-like_sf"/>
</dbReference>
<dbReference type="PANTHER" id="PTHR42811">
    <property type="entry name" value="SERINE ACETYLTRANSFERASE"/>
    <property type="match status" value="1"/>
</dbReference>
<comment type="caution">
    <text evidence="8">The sequence shown here is derived from an EMBL/GenBank/DDBJ whole genome shotgun (WGS) entry which is preliminary data.</text>
</comment>
<keyword evidence="6" id="KW-0812">Transmembrane</keyword>
<evidence type="ECO:0000313" key="7">
    <source>
        <dbReference type="EMBL" id="MRG84320.1"/>
    </source>
</evidence>
<keyword evidence="4 5" id="KW-0012">Acyltransferase</keyword>
<name>A0A6A8DA52_LIMRT</name>
<feature type="transmembrane region" description="Helical" evidence="6">
    <location>
        <begin position="28"/>
        <end position="50"/>
    </location>
</feature>
<evidence type="ECO:0000256" key="4">
    <source>
        <dbReference type="ARBA" id="ARBA00023315"/>
    </source>
</evidence>
<dbReference type="Proteomes" id="UP000441557">
    <property type="component" value="Unassembled WGS sequence"/>
</dbReference>
<dbReference type="InterPro" id="IPR001451">
    <property type="entry name" value="Hexapep"/>
</dbReference>
<gene>
    <name evidence="8" type="ORF">GIX77_09370</name>
    <name evidence="7" type="ORF">GIX80_08015</name>
</gene>
<dbReference type="EMBL" id="WJMX01000020">
    <property type="protein sequence ID" value="MRH80969.1"/>
    <property type="molecule type" value="Genomic_DNA"/>
</dbReference>
<dbReference type="GO" id="GO:0005737">
    <property type="term" value="C:cytoplasm"/>
    <property type="evidence" value="ECO:0007669"/>
    <property type="project" value="InterPro"/>
</dbReference>
<evidence type="ECO:0000313" key="10">
    <source>
        <dbReference type="Proteomes" id="UP000470878"/>
    </source>
</evidence>
<dbReference type="CDD" id="cd03354">
    <property type="entry name" value="LbH_SAT"/>
    <property type="match status" value="1"/>
</dbReference>
<evidence type="ECO:0000313" key="8">
    <source>
        <dbReference type="EMBL" id="MRH80969.1"/>
    </source>
</evidence>
<dbReference type="Gene3D" id="2.160.10.10">
    <property type="entry name" value="Hexapeptide repeat proteins"/>
    <property type="match status" value="1"/>
</dbReference>
<dbReference type="EMBL" id="WJMZ01000008">
    <property type="protein sequence ID" value="MRG84320.1"/>
    <property type="molecule type" value="Genomic_DNA"/>
</dbReference>
<dbReference type="PIRSF" id="PIRSF000441">
    <property type="entry name" value="CysE"/>
    <property type="match status" value="1"/>
</dbReference>
<sequence>MDKVLDKKGKLLLGIFRFGKKHLERKNLVDKICFFLYKILNIIVGIGFFGSEIQPSATISDELYFYHPYGIIINANSVIEKGCVIRQQVTIGNKGLEDTECPQIGKNVEIGAGAKIIGGISIGDNSVIGANAVVTKTFPPNAILVGVPAKNIAKNKGGNLNASNS</sequence>
<comment type="similarity">
    <text evidence="1 5">Belongs to the transferase hexapeptide repeat family.</text>
</comment>
<dbReference type="Pfam" id="PF00132">
    <property type="entry name" value="Hexapep"/>
    <property type="match status" value="1"/>
</dbReference>
<protein>
    <recommendedName>
        <fullName evidence="2 5">Serine acetyltransferase</fullName>
        <ecNumber evidence="5">2.3.1.30</ecNumber>
    </recommendedName>
</protein>
<dbReference type="AlphaFoldDB" id="A0A6A8DA52"/>
<evidence type="ECO:0000256" key="5">
    <source>
        <dbReference type="PIRNR" id="PIRNR000441"/>
    </source>
</evidence>
<dbReference type="GO" id="GO:0006535">
    <property type="term" value="P:cysteine biosynthetic process from serine"/>
    <property type="evidence" value="ECO:0007669"/>
    <property type="project" value="InterPro"/>
</dbReference>
<evidence type="ECO:0000313" key="9">
    <source>
        <dbReference type="Proteomes" id="UP000441557"/>
    </source>
</evidence>
<proteinExistence type="inferred from homology"/>
<evidence type="ECO:0000256" key="2">
    <source>
        <dbReference type="ARBA" id="ARBA00018522"/>
    </source>
</evidence>
<dbReference type="GO" id="GO:0009001">
    <property type="term" value="F:serine O-acetyltransferase activity"/>
    <property type="evidence" value="ECO:0007669"/>
    <property type="project" value="UniProtKB-EC"/>
</dbReference>
<dbReference type="EC" id="2.3.1.30" evidence="5"/>
<keyword evidence="3 5" id="KW-0808">Transferase</keyword>
<dbReference type="InterPro" id="IPR045304">
    <property type="entry name" value="LbH_SAT"/>
</dbReference>
<dbReference type="SUPFAM" id="SSF51161">
    <property type="entry name" value="Trimeric LpxA-like enzymes"/>
    <property type="match status" value="1"/>
</dbReference>
<reference evidence="9 10" key="1">
    <citation type="submission" date="2019-11" db="EMBL/GenBank/DDBJ databases">
        <title>Draft genome sequence of 12 host-associated Lactobacillus reuteri rodent strains.</title>
        <authorList>
            <person name="Zhang S."/>
            <person name="Ozcam M."/>
            <person name="Van Pijkeren J.P."/>
        </authorList>
    </citation>
    <scope>NUCLEOTIDE SEQUENCE [LARGE SCALE GENOMIC DNA]</scope>
    <source>
        <strain evidence="8 10">CR</strain>
        <strain evidence="7 9">L1604-1</strain>
    </source>
</reference>
<dbReference type="RefSeq" id="WP_153703386.1">
    <property type="nucleotide sequence ID" value="NZ_JAFFPO010000047.1"/>
</dbReference>
<dbReference type="Proteomes" id="UP000470878">
    <property type="component" value="Unassembled WGS sequence"/>
</dbReference>
<organism evidence="8 10">
    <name type="scientific">Limosilactobacillus reuteri</name>
    <name type="common">Lactobacillus reuteri</name>
    <dbReference type="NCBI Taxonomy" id="1598"/>
    <lineage>
        <taxon>Bacteria</taxon>
        <taxon>Bacillati</taxon>
        <taxon>Bacillota</taxon>
        <taxon>Bacilli</taxon>
        <taxon>Lactobacillales</taxon>
        <taxon>Lactobacillaceae</taxon>
        <taxon>Limosilactobacillus</taxon>
    </lineage>
</organism>
<keyword evidence="6" id="KW-1133">Transmembrane helix</keyword>
<evidence type="ECO:0000256" key="1">
    <source>
        <dbReference type="ARBA" id="ARBA00007274"/>
    </source>
</evidence>
<evidence type="ECO:0000256" key="3">
    <source>
        <dbReference type="ARBA" id="ARBA00022679"/>
    </source>
</evidence>
<comment type="catalytic activity">
    <reaction evidence="5">
        <text>L-serine + acetyl-CoA = O-acetyl-L-serine + CoA</text>
        <dbReference type="Rhea" id="RHEA:24560"/>
        <dbReference type="ChEBI" id="CHEBI:33384"/>
        <dbReference type="ChEBI" id="CHEBI:57287"/>
        <dbReference type="ChEBI" id="CHEBI:57288"/>
        <dbReference type="ChEBI" id="CHEBI:58340"/>
        <dbReference type="EC" id="2.3.1.30"/>
    </reaction>
</comment>
<accession>A0A6A8DA52</accession>